<gene>
    <name evidence="7" type="primary">mraZ</name>
    <name evidence="9" type="ORF">TSACC_22726</name>
</gene>
<dbReference type="GO" id="GO:0003700">
    <property type="term" value="F:DNA-binding transcription factor activity"/>
    <property type="evidence" value="ECO:0007669"/>
    <property type="project" value="UniProtKB-UniRule"/>
</dbReference>
<sequence>MGQDATTLYSGTFERSMDAKKRVAVPASWLSKEDGELFHVVPHPTEGYLMVMPTAEFDRWEQRIQETSLSPAQKRMAIRKFYSEAHSVTTDKQGRILLNEKHCERAGLTDEVVFVGGRSRFELWSRAKYAEVEASETQAYQEVAAAIGL</sequence>
<feature type="domain" description="SpoVT-AbrB" evidence="8">
    <location>
        <begin position="85"/>
        <end position="128"/>
    </location>
</feature>
<evidence type="ECO:0000256" key="2">
    <source>
        <dbReference type="ARBA" id="ARBA00022490"/>
    </source>
</evidence>
<dbReference type="GO" id="GO:0009295">
    <property type="term" value="C:nucleoid"/>
    <property type="evidence" value="ECO:0007669"/>
    <property type="project" value="UniProtKB-SubCell"/>
</dbReference>
<keyword evidence="2 7" id="KW-0963">Cytoplasm</keyword>
<organism evidence="9 10">
    <name type="scientific">Terrimicrobium sacchariphilum</name>
    <dbReference type="NCBI Taxonomy" id="690879"/>
    <lineage>
        <taxon>Bacteria</taxon>
        <taxon>Pseudomonadati</taxon>
        <taxon>Verrucomicrobiota</taxon>
        <taxon>Terrimicrobiia</taxon>
        <taxon>Terrimicrobiales</taxon>
        <taxon>Terrimicrobiaceae</taxon>
        <taxon>Terrimicrobium</taxon>
    </lineage>
</organism>
<dbReference type="SUPFAM" id="SSF89447">
    <property type="entry name" value="AbrB/MazE/MraZ-like"/>
    <property type="match status" value="1"/>
</dbReference>
<dbReference type="CDD" id="cd16320">
    <property type="entry name" value="MraZ_N"/>
    <property type="match status" value="1"/>
</dbReference>
<dbReference type="Gene3D" id="3.40.1550.20">
    <property type="entry name" value="Transcriptional regulator MraZ domain"/>
    <property type="match status" value="1"/>
</dbReference>
<dbReference type="RefSeq" id="WP_075079942.1">
    <property type="nucleotide sequence ID" value="NZ_BDCO01000002.1"/>
</dbReference>
<comment type="similarity">
    <text evidence="7">Belongs to the MraZ family.</text>
</comment>
<dbReference type="InterPro" id="IPR035642">
    <property type="entry name" value="MraZ_N"/>
</dbReference>
<keyword evidence="4 7" id="KW-0805">Transcription regulation</keyword>
<dbReference type="InterPro" id="IPR020603">
    <property type="entry name" value="MraZ_dom"/>
</dbReference>
<dbReference type="CDD" id="cd16321">
    <property type="entry name" value="MraZ_C"/>
    <property type="match status" value="1"/>
</dbReference>
<dbReference type="HAMAP" id="MF_01008">
    <property type="entry name" value="MraZ"/>
    <property type="match status" value="1"/>
</dbReference>
<dbReference type="STRING" id="690879.TSACC_22726"/>
<dbReference type="PANTHER" id="PTHR34701:SF1">
    <property type="entry name" value="TRANSCRIPTIONAL REGULATOR MRAZ"/>
    <property type="match status" value="1"/>
</dbReference>
<dbReference type="InParanoid" id="A0A146GA44"/>
<dbReference type="InterPro" id="IPR038619">
    <property type="entry name" value="MraZ_sf"/>
</dbReference>
<reference evidence="10" key="1">
    <citation type="journal article" date="2017" name="Genome Announc.">
        <title>Draft Genome Sequence of Terrimicrobium sacchariphilum NM-5T, a Facultative Anaerobic Soil Bacterium of the Class Spartobacteria.</title>
        <authorList>
            <person name="Qiu Y.L."/>
            <person name="Tourlousse D.M."/>
            <person name="Matsuura N."/>
            <person name="Ohashi A."/>
            <person name="Sekiguchi Y."/>
        </authorList>
    </citation>
    <scope>NUCLEOTIDE SEQUENCE [LARGE SCALE GENOMIC DNA]</scope>
    <source>
        <strain evidence="10">NM-5</strain>
    </source>
</reference>
<dbReference type="Proteomes" id="UP000076023">
    <property type="component" value="Unassembled WGS sequence"/>
</dbReference>
<name>A0A146GA44_TERSA</name>
<protein>
    <recommendedName>
        <fullName evidence="1 7">Transcriptional regulator MraZ</fullName>
    </recommendedName>
</protein>
<proteinExistence type="inferred from homology"/>
<evidence type="ECO:0000256" key="3">
    <source>
        <dbReference type="ARBA" id="ARBA00022737"/>
    </source>
</evidence>
<keyword evidence="10" id="KW-1185">Reference proteome</keyword>
<comment type="caution">
    <text evidence="9">The sequence shown here is derived from an EMBL/GenBank/DDBJ whole genome shotgun (WGS) entry which is preliminary data.</text>
</comment>
<dbReference type="InterPro" id="IPR003444">
    <property type="entry name" value="MraZ"/>
</dbReference>
<keyword evidence="3" id="KW-0677">Repeat</keyword>
<evidence type="ECO:0000256" key="7">
    <source>
        <dbReference type="HAMAP-Rule" id="MF_01008"/>
    </source>
</evidence>
<evidence type="ECO:0000259" key="8">
    <source>
        <dbReference type="PROSITE" id="PS51740"/>
    </source>
</evidence>
<dbReference type="InterPro" id="IPR037914">
    <property type="entry name" value="SpoVT-AbrB_sf"/>
</dbReference>
<keyword evidence="6 7" id="KW-0804">Transcription</keyword>
<comment type="subcellular location">
    <subcellularLocation>
        <location evidence="7">Cytoplasm</location>
        <location evidence="7">Nucleoid</location>
    </subcellularLocation>
</comment>
<comment type="subunit">
    <text evidence="7">Forms oligomers.</text>
</comment>
<dbReference type="OrthoDB" id="9807753at2"/>
<dbReference type="AlphaFoldDB" id="A0A146GA44"/>
<accession>A0A146GA44</accession>
<dbReference type="EMBL" id="BDCO01000002">
    <property type="protein sequence ID" value="GAT34301.1"/>
    <property type="molecule type" value="Genomic_DNA"/>
</dbReference>
<dbReference type="GO" id="GO:2000143">
    <property type="term" value="P:negative regulation of DNA-templated transcription initiation"/>
    <property type="evidence" value="ECO:0007669"/>
    <property type="project" value="TreeGrafter"/>
</dbReference>
<evidence type="ECO:0000313" key="10">
    <source>
        <dbReference type="Proteomes" id="UP000076023"/>
    </source>
</evidence>
<evidence type="ECO:0000313" key="9">
    <source>
        <dbReference type="EMBL" id="GAT34301.1"/>
    </source>
</evidence>
<dbReference type="GO" id="GO:0005737">
    <property type="term" value="C:cytoplasm"/>
    <property type="evidence" value="ECO:0007669"/>
    <property type="project" value="UniProtKB-UniRule"/>
</dbReference>
<dbReference type="PROSITE" id="PS51740">
    <property type="entry name" value="SPOVT_ABRB"/>
    <property type="match status" value="2"/>
</dbReference>
<dbReference type="Pfam" id="PF02381">
    <property type="entry name" value="MraZ"/>
    <property type="match status" value="2"/>
</dbReference>
<evidence type="ECO:0000256" key="4">
    <source>
        <dbReference type="ARBA" id="ARBA00023015"/>
    </source>
</evidence>
<dbReference type="InterPro" id="IPR035644">
    <property type="entry name" value="MraZ_C"/>
</dbReference>
<evidence type="ECO:0000256" key="5">
    <source>
        <dbReference type="ARBA" id="ARBA00023125"/>
    </source>
</evidence>
<keyword evidence="5 7" id="KW-0238">DNA-binding</keyword>
<dbReference type="InterPro" id="IPR007159">
    <property type="entry name" value="SpoVT-AbrB_dom"/>
</dbReference>
<dbReference type="FunCoup" id="A0A146GA44">
    <property type="interactions" value="202"/>
</dbReference>
<feature type="domain" description="SpoVT-AbrB" evidence="8">
    <location>
        <begin position="12"/>
        <end position="56"/>
    </location>
</feature>
<evidence type="ECO:0000256" key="6">
    <source>
        <dbReference type="ARBA" id="ARBA00023163"/>
    </source>
</evidence>
<evidence type="ECO:0000256" key="1">
    <source>
        <dbReference type="ARBA" id="ARBA00013860"/>
    </source>
</evidence>
<dbReference type="PANTHER" id="PTHR34701">
    <property type="entry name" value="TRANSCRIPTIONAL REGULATOR MRAZ"/>
    <property type="match status" value="1"/>
</dbReference>
<dbReference type="GO" id="GO:0000976">
    <property type="term" value="F:transcription cis-regulatory region binding"/>
    <property type="evidence" value="ECO:0007669"/>
    <property type="project" value="TreeGrafter"/>
</dbReference>